<feature type="repeat" description="WD" evidence="3">
    <location>
        <begin position="886"/>
        <end position="917"/>
    </location>
</feature>
<protein>
    <submittedName>
        <fullName evidence="7">TIR domain-containing protein</fullName>
    </submittedName>
</protein>
<feature type="domain" description="TIR" evidence="6">
    <location>
        <begin position="1"/>
        <end position="124"/>
    </location>
</feature>
<dbReference type="InterPro" id="IPR019775">
    <property type="entry name" value="WD40_repeat_CS"/>
</dbReference>
<keyword evidence="5" id="KW-1133">Transmembrane helix</keyword>
<feature type="repeat" description="WD" evidence="3">
    <location>
        <begin position="947"/>
        <end position="980"/>
    </location>
</feature>
<feature type="compositionally biased region" description="Low complexity" evidence="4">
    <location>
        <begin position="782"/>
        <end position="800"/>
    </location>
</feature>
<dbReference type="EMBL" id="JALKFT010000005">
    <property type="protein sequence ID" value="MCK9875566.1"/>
    <property type="molecule type" value="Genomic_DNA"/>
</dbReference>
<evidence type="ECO:0000256" key="5">
    <source>
        <dbReference type="SAM" id="Phobius"/>
    </source>
</evidence>
<dbReference type="Proteomes" id="UP001201873">
    <property type="component" value="Unassembled WGS sequence"/>
</dbReference>
<evidence type="ECO:0000256" key="1">
    <source>
        <dbReference type="ARBA" id="ARBA00022574"/>
    </source>
</evidence>
<name>A0ABT0JVK0_9ACTN</name>
<dbReference type="InterPro" id="IPR015943">
    <property type="entry name" value="WD40/YVTN_repeat-like_dom_sf"/>
</dbReference>
<evidence type="ECO:0000256" key="4">
    <source>
        <dbReference type="SAM" id="MobiDB-lite"/>
    </source>
</evidence>
<dbReference type="InterPro" id="IPR027417">
    <property type="entry name" value="P-loop_NTPase"/>
</dbReference>
<comment type="caution">
    <text evidence="7">The sequence shown here is derived from an EMBL/GenBank/DDBJ whole genome shotgun (WGS) entry which is preliminary data.</text>
</comment>
<dbReference type="InterPro" id="IPR001680">
    <property type="entry name" value="WD40_rpt"/>
</dbReference>
<sequence>MARIFVSHAGSDGELADEIHQRLSERQHQVFLARNIREGIPPGDLWKERLHQELRAADAVVCVLTDAYNASPWCAYEIGIAHEVGSLLVPLRAQPEASSPLLADRQYAVAVDNPQWAADLDVALRRIDAAGGRGVWERSPFPGLRPFTRDMARVFYGRDDELRRLAHRLRALSDRRLLLVVGGSGCGKSSLVSAGLTARFSEEPGWMVAEPFVPGRDPTRKLALALANAAGSVGVPWTATEVDQRLREEPGALASITEELLAAGSGPSRDRLLIVVDQGEELFTRTPPQARSWFATLLSEGLGGPVRVVVAVRSEFQDQWFAVPELREANLHAFPLRPLSREMLSVVITEPARVAGLRVAPELVSRMVEDTEAGEALPLLAFTLEELARGLSRGDLLSAARYDQLGGVRGALASRADAVLEEAVAAAHLPRQVILASMAELATIDEAGRRTRRRVDFGELSSDALRTAFGVFVDQRLLSTPAESLGTTAVGVVHEALLTAWQPLDSAIREREAALFTEGQVERAAAAWARGGPLWGADRLTAATTVLWGAHGQFGKGAEPVVNLNRAGRQFLAACNQRAESEARRVRLRRRRVVSLLSIALVVALTAAALAAVQTAYARNAQRGADRARIATLARSLLTAADDVRATDRVKALRLALAAAAVHPDLASQENLLQSLAADPTGVITVGAPVTALAFVRTDRGEILLAAGAADASVRLWLLRADEPAAVGSPLIGLHGPVTALRFTTDGRSLTADDSLRTTLAWDLTDLAAPRLTTDEHPGPTSPASSGATTSGATTSGATADGLPSRAAAARDETFGPLLVPSRDLSIQVDARPERVAAPLRQVTSADPAPVDDQQSAEGDAGPGPVTGALTVRMCCGDGKPALAKADTDTGAVRAVAFSPDRRILASADAGRGVRLWATGPDSLGRPRGDTGDPTTWPRLKPIGQPLAGHTLSPLSLAFSPDGTVLASGANDGTIRLWDLAAVHEFVAKKIVTYACQRAGRGLDASSWQYYLPGVRFRDLCSP</sequence>
<evidence type="ECO:0000259" key="6">
    <source>
        <dbReference type="PROSITE" id="PS50104"/>
    </source>
</evidence>
<dbReference type="SMART" id="SM00320">
    <property type="entry name" value="WD40"/>
    <property type="match status" value="3"/>
</dbReference>
<dbReference type="InterPro" id="IPR049052">
    <property type="entry name" value="nSTAND1"/>
</dbReference>
<dbReference type="Pfam" id="PF20703">
    <property type="entry name" value="nSTAND1"/>
    <property type="match status" value="1"/>
</dbReference>
<gene>
    <name evidence="7" type="ORF">MXD59_07245</name>
</gene>
<organism evidence="7 8">
    <name type="scientific">Frankia umida</name>
    <dbReference type="NCBI Taxonomy" id="573489"/>
    <lineage>
        <taxon>Bacteria</taxon>
        <taxon>Bacillati</taxon>
        <taxon>Actinomycetota</taxon>
        <taxon>Actinomycetes</taxon>
        <taxon>Frankiales</taxon>
        <taxon>Frankiaceae</taxon>
        <taxon>Frankia</taxon>
    </lineage>
</organism>
<dbReference type="InterPro" id="IPR000157">
    <property type="entry name" value="TIR_dom"/>
</dbReference>
<evidence type="ECO:0000313" key="8">
    <source>
        <dbReference type="Proteomes" id="UP001201873"/>
    </source>
</evidence>
<keyword evidence="1 3" id="KW-0853">WD repeat</keyword>
<keyword evidence="5" id="KW-0812">Transmembrane</keyword>
<dbReference type="Pfam" id="PF13676">
    <property type="entry name" value="TIR_2"/>
    <property type="match status" value="1"/>
</dbReference>
<dbReference type="Gene3D" id="2.130.10.10">
    <property type="entry name" value="YVTN repeat-like/Quinoprotein amine dehydrogenase"/>
    <property type="match status" value="2"/>
</dbReference>
<evidence type="ECO:0000313" key="7">
    <source>
        <dbReference type="EMBL" id="MCK9875566.1"/>
    </source>
</evidence>
<dbReference type="PANTHER" id="PTHR19879">
    <property type="entry name" value="TRANSCRIPTION INITIATION FACTOR TFIID"/>
    <property type="match status" value="1"/>
</dbReference>
<feature type="region of interest" description="Disordered" evidence="4">
    <location>
        <begin position="838"/>
        <end position="864"/>
    </location>
</feature>
<dbReference type="Pfam" id="PF00400">
    <property type="entry name" value="WD40"/>
    <property type="match status" value="2"/>
</dbReference>
<feature type="region of interest" description="Disordered" evidence="4">
    <location>
        <begin position="771"/>
        <end position="808"/>
    </location>
</feature>
<keyword evidence="2" id="KW-0677">Repeat</keyword>
<feature type="transmembrane region" description="Helical" evidence="5">
    <location>
        <begin position="593"/>
        <end position="613"/>
    </location>
</feature>
<evidence type="ECO:0000256" key="2">
    <source>
        <dbReference type="ARBA" id="ARBA00022737"/>
    </source>
</evidence>
<dbReference type="InterPro" id="IPR035897">
    <property type="entry name" value="Toll_tir_struct_dom_sf"/>
</dbReference>
<dbReference type="PROSITE" id="PS50294">
    <property type="entry name" value="WD_REPEATS_REGION"/>
    <property type="match status" value="1"/>
</dbReference>
<dbReference type="PROSITE" id="PS50082">
    <property type="entry name" value="WD_REPEATS_2"/>
    <property type="match status" value="2"/>
</dbReference>
<dbReference type="PROSITE" id="PS50104">
    <property type="entry name" value="TIR"/>
    <property type="match status" value="1"/>
</dbReference>
<dbReference type="InterPro" id="IPR011047">
    <property type="entry name" value="Quinoprotein_ADH-like_sf"/>
</dbReference>
<dbReference type="Gene3D" id="3.40.50.10140">
    <property type="entry name" value="Toll/interleukin-1 receptor homology (TIR) domain"/>
    <property type="match status" value="1"/>
</dbReference>
<dbReference type="SUPFAM" id="SSF52200">
    <property type="entry name" value="Toll/Interleukin receptor TIR domain"/>
    <property type="match status" value="1"/>
</dbReference>
<reference evidence="7 8" key="1">
    <citation type="submission" date="2022-04" db="EMBL/GenBank/DDBJ databases">
        <title>Genome diversity in the genus Frankia.</title>
        <authorList>
            <person name="Carlos-Shanley C."/>
            <person name="Hahn D."/>
        </authorList>
    </citation>
    <scope>NUCLEOTIDE SEQUENCE [LARGE SCALE GENOMIC DNA]</scope>
    <source>
        <strain evidence="7 8">Ag45/Mut15</strain>
    </source>
</reference>
<dbReference type="Gene3D" id="3.40.50.300">
    <property type="entry name" value="P-loop containing nucleotide triphosphate hydrolases"/>
    <property type="match status" value="1"/>
</dbReference>
<keyword evidence="5" id="KW-0472">Membrane</keyword>
<dbReference type="SUPFAM" id="SSF52540">
    <property type="entry name" value="P-loop containing nucleoside triphosphate hydrolases"/>
    <property type="match status" value="1"/>
</dbReference>
<dbReference type="SUPFAM" id="SSF50998">
    <property type="entry name" value="Quinoprotein alcohol dehydrogenase-like"/>
    <property type="match status" value="1"/>
</dbReference>
<dbReference type="PROSITE" id="PS00678">
    <property type="entry name" value="WD_REPEATS_1"/>
    <property type="match status" value="1"/>
</dbReference>
<accession>A0ABT0JVK0</accession>
<proteinExistence type="predicted"/>
<keyword evidence="8" id="KW-1185">Reference proteome</keyword>
<dbReference type="RefSeq" id="WP_248823994.1">
    <property type="nucleotide sequence ID" value="NZ_JALKFT010000005.1"/>
</dbReference>
<dbReference type="PANTHER" id="PTHR19879:SF9">
    <property type="entry name" value="TRANSCRIPTION INITIATION FACTOR TFIID SUBUNIT 5"/>
    <property type="match status" value="1"/>
</dbReference>
<evidence type="ECO:0000256" key="3">
    <source>
        <dbReference type="PROSITE-ProRule" id="PRU00221"/>
    </source>
</evidence>